<evidence type="ECO:0000313" key="1">
    <source>
        <dbReference type="EMBL" id="PQQ08540.1"/>
    </source>
</evidence>
<dbReference type="AlphaFoldDB" id="A0A314YQ67"/>
<accession>A0A314YQ67</accession>
<keyword evidence="2" id="KW-1185">Reference proteome</keyword>
<evidence type="ECO:0000313" key="2">
    <source>
        <dbReference type="Proteomes" id="UP000250321"/>
    </source>
</evidence>
<dbReference type="Proteomes" id="UP000250321">
    <property type="component" value="Unassembled WGS sequence"/>
</dbReference>
<dbReference type="EMBL" id="PJQY01000716">
    <property type="protein sequence ID" value="PQQ08540.1"/>
    <property type="molecule type" value="Genomic_DNA"/>
</dbReference>
<sequence>MVVMVDEWLRWSLECLQQPKGGKGKWFDGCCGACATKRCWSMAVGMLAAAKGWRLMAGKATGMLAAAEGMKKDEFSWLLRSLQQPREVDFA</sequence>
<protein>
    <submittedName>
        <fullName evidence="1">Uncharacterized protein</fullName>
    </submittedName>
</protein>
<gene>
    <name evidence="1" type="ORF">Pyn_06323</name>
</gene>
<comment type="caution">
    <text evidence="1">The sequence shown here is derived from an EMBL/GenBank/DDBJ whole genome shotgun (WGS) entry which is preliminary data.</text>
</comment>
<proteinExistence type="predicted"/>
<organism evidence="1 2">
    <name type="scientific">Prunus yedoensis var. nudiflora</name>
    <dbReference type="NCBI Taxonomy" id="2094558"/>
    <lineage>
        <taxon>Eukaryota</taxon>
        <taxon>Viridiplantae</taxon>
        <taxon>Streptophyta</taxon>
        <taxon>Embryophyta</taxon>
        <taxon>Tracheophyta</taxon>
        <taxon>Spermatophyta</taxon>
        <taxon>Magnoliopsida</taxon>
        <taxon>eudicotyledons</taxon>
        <taxon>Gunneridae</taxon>
        <taxon>Pentapetalae</taxon>
        <taxon>rosids</taxon>
        <taxon>fabids</taxon>
        <taxon>Rosales</taxon>
        <taxon>Rosaceae</taxon>
        <taxon>Amygdaloideae</taxon>
        <taxon>Amygdaleae</taxon>
        <taxon>Prunus</taxon>
    </lineage>
</organism>
<name>A0A314YQ67_PRUYE</name>
<reference evidence="1 2" key="1">
    <citation type="submission" date="2018-02" db="EMBL/GenBank/DDBJ databases">
        <title>Draft genome of wild Prunus yedoensis var. nudiflora.</title>
        <authorList>
            <person name="Baek S."/>
            <person name="Kim J.-H."/>
            <person name="Choi K."/>
            <person name="Kim G.-B."/>
            <person name="Cho A."/>
            <person name="Jang H."/>
            <person name="Shin C.-H."/>
            <person name="Yu H.-J."/>
            <person name="Mun J.-H."/>
        </authorList>
    </citation>
    <scope>NUCLEOTIDE SEQUENCE [LARGE SCALE GENOMIC DNA]</scope>
    <source>
        <strain evidence="2">cv. Jeju island</strain>
        <tissue evidence="1">Leaf</tissue>
    </source>
</reference>